<evidence type="ECO:0000313" key="9">
    <source>
        <dbReference type="EMBL" id="KAE8128490.1"/>
    </source>
</evidence>
<keyword evidence="3" id="KW-0813">Transport</keyword>
<protein>
    <submittedName>
        <fullName evidence="9">ABC transporter ATP-binding protein</fullName>
    </submittedName>
</protein>
<evidence type="ECO:0000256" key="1">
    <source>
        <dbReference type="ARBA" id="ARBA00004202"/>
    </source>
</evidence>
<dbReference type="SMART" id="SM00382">
    <property type="entry name" value="AAA"/>
    <property type="match status" value="1"/>
</dbReference>
<feature type="region of interest" description="Disordered" evidence="7">
    <location>
        <begin position="317"/>
        <end position="340"/>
    </location>
</feature>
<keyword evidence="5 9" id="KW-0067">ATP-binding</keyword>
<evidence type="ECO:0000256" key="7">
    <source>
        <dbReference type="SAM" id="MobiDB-lite"/>
    </source>
</evidence>
<dbReference type="GO" id="GO:0016887">
    <property type="term" value="F:ATP hydrolysis activity"/>
    <property type="evidence" value="ECO:0007669"/>
    <property type="project" value="InterPro"/>
</dbReference>
<dbReference type="OrthoDB" id="9804819at2"/>
<dbReference type="GO" id="GO:0005886">
    <property type="term" value="C:plasma membrane"/>
    <property type="evidence" value="ECO:0007669"/>
    <property type="project" value="UniProtKB-SubCell"/>
</dbReference>
<dbReference type="EMBL" id="QDAG01000005">
    <property type="protein sequence ID" value="KAE8128490.1"/>
    <property type="molecule type" value="Genomic_DNA"/>
</dbReference>
<proteinExistence type="inferred from homology"/>
<reference evidence="9 10" key="1">
    <citation type="submission" date="2018-04" db="EMBL/GenBank/DDBJ databases">
        <authorList>
            <person name="Eckel V.P."/>
            <person name="Vogel R.F."/>
        </authorList>
    </citation>
    <scope>NUCLEOTIDE SEQUENCE [LARGE SCALE GENOMIC DNA]</scope>
    <source>
        <strain evidence="10">TMW 2.1764</strain>
    </source>
</reference>
<dbReference type="RefSeq" id="WP_152580730.1">
    <property type="nucleotide sequence ID" value="NZ_QDAG01000005.1"/>
</dbReference>
<name>A0A5N6S1L4_9BIFI</name>
<evidence type="ECO:0000313" key="10">
    <source>
        <dbReference type="Proteomes" id="UP000325415"/>
    </source>
</evidence>
<evidence type="ECO:0000259" key="8">
    <source>
        <dbReference type="PROSITE" id="PS50893"/>
    </source>
</evidence>
<dbReference type="InterPro" id="IPR050763">
    <property type="entry name" value="ABC_transporter_ATP-binding"/>
</dbReference>
<evidence type="ECO:0000256" key="3">
    <source>
        <dbReference type="ARBA" id="ARBA00022448"/>
    </source>
</evidence>
<dbReference type="AlphaFoldDB" id="A0A5N6S1L4"/>
<comment type="subcellular location">
    <subcellularLocation>
        <location evidence="1">Cell membrane</location>
        <topology evidence="1">Peripheral membrane protein</topology>
    </subcellularLocation>
</comment>
<dbReference type="InterPro" id="IPR003439">
    <property type="entry name" value="ABC_transporter-like_ATP-bd"/>
</dbReference>
<dbReference type="PANTHER" id="PTHR42711">
    <property type="entry name" value="ABC TRANSPORTER ATP-BINDING PROTEIN"/>
    <property type="match status" value="1"/>
</dbReference>
<dbReference type="Pfam" id="PF00005">
    <property type="entry name" value="ABC_tran"/>
    <property type="match status" value="1"/>
</dbReference>
<accession>A0A5N6S1L4</accession>
<evidence type="ECO:0000256" key="5">
    <source>
        <dbReference type="ARBA" id="ARBA00022840"/>
    </source>
</evidence>
<evidence type="ECO:0000256" key="6">
    <source>
        <dbReference type="ARBA" id="ARBA00023251"/>
    </source>
</evidence>
<feature type="domain" description="ABC transporter" evidence="8">
    <location>
        <begin position="9"/>
        <end position="240"/>
    </location>
</feature>
<dbReference type="GeneID" id="78127168"/>
<dbReference type="Gene3D" id="3.40.50.300">
    <property type="entry name" value="P-loop containing nucleotide triphosphate hydrolases"/>
    <property type="match status" value="1"/>
</dbReference>
<dbReference type="InterPro" id="IPR003593">
    <property type="entry name" value="AAA+_ATPase"/>
</dbReference>
<sequence>MASADDLAIQCSDVRKSYGSRCVLDGVNLQVRYGSILALLGRNGAGKSTLISMLCGLLNPDSGSVRVAGVALNGKRPNALGSAIGLAPQDLGLYPQLTVMQNLMSMAMVQGLRPRNARERAEDLIDMFDLGKQSGQRAESLSGGQKRRLHTAMALVHSPRVLFLDEPTVGADVEARSSILQVVRGIADSSTAVLYTTHYMEEIEQLGADVAFLDGGSIVDQGSIHDIIKRHAAPSICVSFVGGLQPEVIGWVRTGDGLEPDRPIDDPGRTLAALLSDQHCRDVQLKDVQVIHANLETAYRNIVRSGGGDSVAYIASGNPGYPERPEQSQALSGISGKENR</sequence>
<dbReference type="InterPro" id="IPR027417">
    <property type="entry name" value="P-loop_NTPase"/>
</dbReference>
<keyword evidence="6" id="KW-0046">Antibiotic resistance</keyword>
<keyword evidence="10" id="KW-1185">Reference proteome</keyword>
<dbReference type="PROSITE" id="PS50893">
    <property type="entry name" value="ABC_TRANSPORTER_2"/>
    <property type="match status" value="1"/>
</dbReference>
<evidence type="ECO:0000256" key="2">
    <source>
        <dbReference type="ARBA" id="ARBA00005417"/>
    </source>
</evidence>
<dbReference type="PANTHER" id="PTHR42711:SF5">
    <property type="entry name" value="ABC TRANSPORTER ATP-BINDING PROTEIN NATA"/>
    <property type="match status" value="1"/>
</dbReference>
<dbReference type="SUPFAM" id="SSF52540">
    <property type="entry name" value="P-loop containing nucleoside triphosphate hydrolases"/>
    <property type="match status" value="1"/>
</dbReference>
<dbReference type="GO" id="GO:0005524">
    <property type="term" value="F:ATP binding"/>
    <property type="evidence" value="ECO:0007669"/>
    <property type="project" value="UniProtKB-KW"/>
</dbReference>
<dbReference type="Proteomes" id="UP000325415">
    <property type="component" value="Unassembled WGS sequence"/>
</dbReference>
<dbReference type="GO" id="GO:0046677">
    <property type="term" value="P:response to antibiotic"/>
    <property type="evidence" value="ECO:0007669"/>
    <property type="project" value="UniProtKB-KW"/>
</dbReference>
<organism evidence="9 10">
    <name type="scientific">Bifidobacterium tibiigranuli</name>
    <dbReference type="NCBI Taxonomy" id="2172043"/>
    <lineage>
        <taxon>Bacteria</taxon>
        <taxon>Bacillati</taxon>
        <taxon>Actinomycetota</taxon>
        <taxon>Actinomycetes</taxon>
        <taxon>Bifidobacteriales</taxon>
        <taxon>Bifidobacteriaceae</taxon>
        <taxon>Bifidobacterium</taxon>
    </lineage>
</organism>
<gene>
    <name evidence="9" type="ORF">DDE84_05650</name>
</gene>
<comment type="caution">
    <text evidence="9">The sequence shown here is derived from an EMBL/GenBank/DDBJ whole genome shotgun (WGS) entry which is preliminary data.</text>
</comment>
<evidence type="ECO:0000256" key="4">
    <source>
        <dbReference type="ARBA" id="ARBA00022741"/>
    </source>
</evidence>
<comment type="similarity">
    <text evidence="2">Belongs to the ABC transporter superfamily.</text>
</comment>
<keyword evidence="4" id="KW-0547">Nucleotide-binding</keyword>